<dbReference type="EMBL" id="UINC01012138">
    <property type="protein sequence ID" value="SVA53178.1"/>
    <property type="molecule type" value="Genomic_DNA"/>
</dbReference>
<proteinExistence type="predicted"/>
<gene>
    <name evidence="1" type="ORF">METZ01_LOCUS106032</name>
</gene>
<name>A0A381WLV6_9ZZZZ</name>
<sequence length="158" mass="18760">MESTFFYSKYCNHCKNFILELKKENLLKSFENIICVDKRKSLPEFVTTVPCILIEDYDQPLFGEKAFAWIKYIKMKKSEEIEKNNPINAFDFNNSFDNFDELDHDETKDKQCLSKDNCQALGMLEQPLLSEKEKKELLLKFDKTDVKSRYAELEQSRK</sequence>
<protein>
    <recommendedName>
        <fullName evidence="2">Thioredoxin-like fold domain-containing protein</fullName>
    </recommendedName>
</protein>
<accession>A0A381WLV6</accession>
<evidence type="ECO:0008006" key="2">
    <source>
        <dbReference type="Google" id="ProtNLM"/>
    </source>
</evidence>
<organism evidence="1">
    <name type="scientific">marine metagenome</name>
    <dbReference type="NCBI Taxonomy" id="408172"/>
    <lineage>
        <taxon>unclassified sequences</taxon>
        <taxon>metagenomes</taxon>
        <taxon>ecological metagenomes</taxon>
    </lineage>
</organism>
<dbReference type="AlphaFoldDB" id="A0A381WLV6"/>
<evidence type="ECO:0000313" key="1">
    <source>
        <dbReference type="EMBL" id="SVA53178.1"/>
    </source>
</evidence>
<reference evidence="1" key="1">
    <citation type="submission" date="2018-05" db="EMBL/GenBank/DDBJ databases">
        <authorList>
            <person name="Lanie J.A."/>
            <person name="Ng W.-L."/>
            <person name="Kazmierczak K.M."/>
            <person name="Andrzejewski T.M."/>
            <person name="Davidsen T.M."/>
            <person name="Wayne K.J."/>
            <person name="Tettelin H."/>
            <person name="Glass J.I."/>
            <person name="Rusch D."/>
            <person name="Podicherti R."/>
            <person name="Tsui H.-C.T."/>
            <person name="Winkler M.E."/>
        </authorList>
    </citation>
    <scope>NUCLEOTIDE SEQUENCE</scope>
</reference>